<sequence>MLRKKGTDGQITFTAILSNYILSGFDLSSWYQKINLKISYPFSFLFSQLDLGNKCVKIMETSLLLLPRKYKTKGISVY</sequence>
<reference evidence="1" key="1">
    <citation type="submission" date="2015-12" db="EMBL/GenBank/DDBJ databases">
        <title>Gene expression during late stages of embryo sac development: a critical building block for successful pollen-pistil interactions.</title>
        <authorList>
            <person name="Liu Y."/>
            <person name="Joly V."/>
            <person name="Sabar M."/>
            <person name="Matton D.P."/>
        </authorList>
    </citation>
    <scope>NUCLEOTIDE SEQUENCE</scope>
</reference>
<dbReference type="AlphaFoldDB" id="A0A0V0HM77"/>
<proteinExistence type="predicted"/>
<organism evidence="1">
    <name type="scientific">Solanum chacoense</name>
    <name type="common">Chaco potato</name>
    <dbReference type="NCBI Taxonomy" id="4108"/>
    <lineage>
        <taxon>Eukaryota</taxon>
        <taxon>Viridiplantae</taxon>
        <taxon>Streptophyta</taxon>
        <taxon>Embryophyta</taxon>
        <taxon>Tracheophyta</taxon>
        <taxon>Spermatophyta</taxon>
        <taxon>Magnoliopsida</taxon>
        <taxon>eudicotyledons</taxon>
        <taxon>Gunneridae</taxon>
        <taxon>Pentapetalae</taxon>
        <taxon>asterids</taxon>
        <taxon>lamiids</taxon>
        <taxon>Solanales</taxon>
        <taxon>Solanaceae</taxon>
        <taxon>Solanoideae</taxon>
        <taxon>Solaneae</taxon>
        <taxon>Solanum</taxon>
    </lineage>
</organism>
<accession>A0A0V0HM77</accession>
<evidence type="ECO:0000313" key="1">
    <source>
        <dbReference type="EMBL" id="JAP20587.1"/>
    </source>
</evidence>
<dbReference type="EMBL" id="GEDG01018679">
    <property type="protein sequence ID" value="JAP20587.1"/>
    <property type="molecule type" value="Transcribed_RNA"/>
</dbReference>
<protein>
    <submittedName>
        <fullName evidence="1">Putative ovule protein</fullName>
    </submittedName>
</protein>
<name>A0A0V0HM77_SOLCH</name>